<dbReference type="EMBL" id="AP029266">
    <property type="protein sequence ID" value="BFG00734.1"/>
    <property type="molecule type" value="Genomic_DNA"/>
</dbReference>
<feature type="compositionally biased region" description="Basic and acidic residues" evidence="1">
    <location>
        <begin position="142"/>
        <end position="151"/>
    </location>
</feature>
<dbReference type="PANTHER" id="PTHR23099">
    <property type="entry name" value="TRANSCRIPTIONAL REGULATOR"/>
    <property type="match status" value="1"/>
</dbReference>
<dbReference type="GO" id="GO:0006974">
    <property type="term" value="P:DNA damage response"/>
    <property type="evidence" value="ECO:0007669"/>
    <property type="project" value="UniProtKB-ARBA"/>
</dbReference>
<dbReference type="InterPro" id="IPR006640">
    <property type="entry name" value="SprT-like_domain"/>
</dbReference>
<dbReference type="GO" id="GO:0005634">
    <property type="term" value="C:nucleus"/>
    <property type="evidence" value="ECO:0007669"/>
    <property type="project" value="TreeGrafter"/>
</dbReference>
<organism evidence="3 4">
    <name type="scientific">Drosophila madeirensis</name>
    <name type="common">Fruit fly</name>
    <dbReference type="NCBI Taxonomy" id="30013"/>
    <lineage>
        <taxon>Eukaryota</taxon>
        <taxon>Metazoa</taxon>
        <taxon>Ecdysozoa</taxon>
        <taxon>Arthropoda</taxon>
        <taxon>Hexapoda</taxon>
        <taxon>Insecta</taxon>
        <taxon>Pterygota</taxon>
        <taxon>Neoptera</taxon>
        <taxon>Endopterygota</taxon>
        <taxon>Diptera</taxon>
        <taxon>Brachycera</taxon>
        <taxon>Muscomorpha</taxon>
        <taxon>Ephydroidea</taxon>
        <taxon>Drosophilidae</taxon>
        <taxon>Drosophila</taxon>
        <taxon>Sophophora</taxon>
    </lineage>
</organism>
<dbReference type="Pfam" id="PF10263">
    <property type="entry name" value="SprT-like"/>
    <property type="match status" value="1"/>
</dbReference>
<dbReference type="Proteomes" id="UP001500889">
    <property type="component" value="Chromosome A"/>
</dbReference>
<feature type="compositionally biased region" description="Basic residues" evidence="1">
    <location>
        <begin position="126"/>
        <end position="141"/>
    </location>
</feature>
<reference evidence="3 4" key="1">
    <citation type="submission" date="2024-02" db="EMBL/GenBank/DDBJ databases">
        <title>A chromosome-level genome assembly of Drosophila madeirensis, a fruit fly species endemic to Madeira island.</title>
        <authorList>
            <person name="Tomihara K."/>
            <person name="Llopart A."/>
            <person name="Yamamoto D."/>
        </authorList>
    </citation>
    <scope>NUCLEOTIDE SEQUENCE [LARGE SCALE GENOMIC DNA]</scope>
    <source>
        <strain evidence="3 4">RF1</strain>
    </source>
</reference>
<evidence type="ECO:0000313" key="3">
    <source>
        <dbReference type="EMBL" id="BFG00734.1"/>
    </source>
</evidence>
<feature type="domain" description="SprT-like" evidence="2">
    <location>
        <begin position="452"/>
        <end position="599"/>
    </location>
</feature>
<evidence type="ECO:0000259" key="2">
    <source>
        <dbReference type="SMART" id="SM00731"/>
    </source>
</evidence>
<dbReference type="SMART" id="SM00731">
    <property type="entry name" value="SprT"/>
    <property type="match status" value="1"/>
</dbReference>
<gene>
    <name evidence="3" type="ORF">DMAD_00659</name>
</gene>
<dbReference type="PANTHER" id="PTHR23099:SF0">
    <property type="entry name" value="GERM CELL NUCLEAR ACIDIC PROTEIN"/>
    <property type="match status" value="1"/>
</dbReference>
<name>A0AAU9FXY8_DROMD</name>
<feature type="compositionally biased region" description="Acidic residues" evidence="1">
    <location>
        <begin position="185"/>
        <end position="204"/>
    </location>
</feature>
<dbReference type="AlphaFoldDB" id="A0AAU9FXY8"/>
<feature type="compositionally biased region" description="Low complexity" evidence="1">
    <location>
        <begin position="224"/>
        <end position="239"/>
    </location>
</feature>
<keyword evidence="4" id="KW-1185">Reference proteome</keyword>
<evidence type="ECO:0000313" key="4">
    <source>
        <dbReference type="Proteomes" id="UP001500889"/>
    </source>
</evidence>
<feature type="compositionally biased region" description="Polar residues" evidence="1">
    <location>
        <begin position="74"/>
        <end position="83"/>
    </location>
</feature>
<protein>
    <recommendedName>
        <fullName evidence="2">SprT-like domain-containing protein</fullName>
    </recommendedName>
</protein>
<feature type="region of interest" description="Disordered" evidence="1">
    <location>
        <begin position="74"/>
        <end position="241"/>
    </location>
</feature>
<feature type="compositionally biased region" description="Polar residues" evidence="1">
    <location>
        <begin position="152"/>
        <end position="164"/>
    </location>
</feature>
<sequence length="653" mass="73775">MSLEKNTLLANMLANLQINDDVLENNDTNPEAEHPPCKLPQMLEACNSDDENTLNIADSSSVVFVDSFILESSSSSPQASCIDSSKLKDSFDSNSPVGSFIDETEPEEDNANSSESCQDEMDLKSPRKRKSPVKTPSKNRKSVADQSEHRASTPTSPKATTVTRSGRAVRALLDTTFDYSSSQPEGEEDESYSLWNDTDDEDYSLDVSSAEPKWSSRKPRRVSYQHSQSSSSESSSPASPKRDQRLIYIDLSQPVAIVGAAPLPELSVDDDADLKTRLHKFLGLMAPRRRLYNPMDNYEDGPNCSPPKKSQQDSERNPPTETNTQVALATPKRLFPPTTPMRKLNISHVNAPNSTIEERQAKFYDDLVFQANATYIENQTPAFLKEPIDLSCLPSEKQRESICRRHNGSIACLEEHPHFYGFIESLNPQTSINLCHPRALIYRQSDFEKCKVALAKVLFSVFNHAIFHCGLQAKIVWKSNMRTPCSSELGFNTNGKRMARIQLWEQINQTGMLIKPLLHEMCHVAAFVFNCETGHGDNCCKWAYQAKSLIPELALISDCDASHKYTCTLCARCSYGRLAFEHEVELLRCHYCQFEVHVERWKATDMHVMTRSNQLSTPFKAYVREHYLEIKQVEAHSAKMQELNRQFMEKETA</sequence>
<accession>A0AAU9FXY8</accession>
<evidence type="ECO:0000256" key="1">
    <source>
        <dbReference type="SAM" id="MobiDB-lite"/>
    </source>
</evidence>
<feature type="region of interest" description="Disordered" evidence="1">
    <location>
        <begin position="293"/>
        <end position="341"/>
    </location>
</feature>
<proteinExistence type="predicted"/>